<feature type="domain" description="Exoribonuclease phosphorolytic" evidence="2">
    <location>
        <begin position="30"/>
        <end position="76"/>
    </location>
</feature>
<dbReference type="GO" id="GO:0034475">
    <property type="term" value="P:U4 snRNA 3'-end processing"/>
    <property type="evidence" value="ECO:0007669"/>
    <property type="project" value="TreeGrafter"/>
</dbReference>
<dbReference type="GO" id="GO:0000176">
    <property type="term" value="C:nuclear exosome (RNase complex)"/>
    <property type="evidence" value="ECO:0007669"/>
    <property type="project" value="TreeGrafter"/>
</dbReference>
<accession>A0A1I7XT08</accession>
<evidence type="ECO:0000259" key="2">
    <source>
        <dbReference type="Pfam" id="PF01138"/>
    </source>
</evidence>
<sequence length="162" mass="17377">MPFVKSTFSIPLENLQGEQPRSSEEKAHSFRPLCLRCGVFGSTRGSAYVEFGRTRVLAQVYGPKEDGSGDCHSGTITVLDVCVACHISVSTLGDYCVDPPSETTKDESHVTVGLLPNLNQIVCCDVRGALSLNQSSKAISFALDKALKLYPVVRKAVLAGLT</sequence>
<name>A0A1I7XT08_HETBA</name>
<dbReference type="GO" id="GO:0003723">
    <property type="term" value="F:RNA binding"/>
    <property type="evidence" value="ECO:0007669"/>
    <property type="project" value="TreeGrafter"/>
</dbReference>
<dbReference type="GO" id="GO:0071028">
    <property type="term" value="P:nuclear mRNA surveillance"/>
    <property type="evidence" value="ECO:0007669"/>
    <property type="project" value="TreeGrafter"/>
</dbReference>
<dbReference type="PANTHER" id="PTHR11953:SF0">
    <property type="entry name" value="EXOSOME COMPLEX COMPONENT RRP41"/>
    <property type="match status" value="1"/>
</dbReference>
<dbReference type="Pfam" id="PF01138">
    <property type="entry name" value="RNase_PH"/>
    <property type="match status" value="1"/>
</dbReference>
<dbReference type="AlphaFoldDB" id="A0A1I7XT08"/>
<dbReference type="InterPro" id="IPR020568">
    <property type="entry name" value="Ribosomal_Su5_D2-typ_SF"/>
</dbReference>
<dbReference type="GO" id="GO:0071051">
    <property type="term" value="P:poly(A)-dependent snoRNA 3'-end processing"/>
    <property type="evidence" value="ECO:0007669"/>
    <property type="project" value="TreeGrafter"/>
</dbReference>
<evidence type="ECO:0000256" key="1">
    <source>
        <dbReference type="ARBA" id="ARBA00006678"/>
    </source>
</evidence>
<proteinExistence type="inferred from homology"/>
<dbReference type="InterPro" id="IPR050080">
    <property type="entry name" value="RNase_PH"/>
</dbReference>
<dbReference type="GO" id="GO:0016075">
    <property type="term" value="P:rRNA catabolic process"/>
    <property type="evidence" value="ECO:0007669"/>
    <property type="project" value="TreeGrafter"/>
</dbReference>
<evidence type="ECO:0000313" key="4">
    <source>
        <dbReference type="WBParaSite" id="Hba_20660"/>
    </source>
</evidence>
<dbReference type="GO" id="GO:0005730">
    <property type="term" value="C:nucleolus"/>
    <property type="evidence" value="ECO:0007669"/>
    <property type="project" value="TreeGrafter"/>
</dbReference>
<keyword evidence="3" id="KW-1185">Reference proteome</keyword>
<organism evidence="3 4">
    <name type="scientific">Heterorhabditis bacteriophora</name>
    <name type="common">Entomopathogenic nematode worm</name>
    <dbReference type="NCBI Taxonomy" id="37862"/>
    <lineage>
        <taxon>Eukaryota</taxon>
        <taxon>Metazoa</taxon>
        <taxon>Ecdysozoa</taxon>
        <taxon>Nematoda</taxon>
        <taxon>Chromadorea</taxon>
        <taxon>Rhabditida</taxon>
        <taxon>Rhabditina</taxon>
        <taxon>Rhabditomorpha</taxon>
        <taxon>Strongyloidea</taxon>
        <taxon>Heterorhabditidae</taxon>
        <taxon>Heterorhabditis</taxon>
    </lineage>
</organism>
<comment type="similarity">
    <text evidence="1">Belongs to the RNase PH family.</text>
</comment>
<dbReference type="Gene3D" id="3.30.230.70">
    <property type="entry name" value="GHMP Kinase, N-terminal domain"/>
    <property type="match status" value="2"/>
</dbReference>
<reference evidence="4" key="1">
    <citation type="submission" date="2016-11" db="UniProtKB">
        <authorList>
            <consortium name="WormBaseParasite"/>
        </authorList>
    </citation>
    <scope>IDENTIFICATION</scope>
</reference>
<dbReference type="GO" id="GO:0000177">
    <property type="term" value="C:cytoplasmic exosome (RNase complex)"/>
    <property type="evidence" value="ECO:0007669"/>
    <property type="project" value="TreeGrafter"/>
</dbReference>
<protein>
    <submittedName>
        <fullName evidence="4">RNase_PH domain-containing protein</fullName>
    </submittedName>
</protein>
<dbReference type="SUPFAM" id="SSF55666">
    <property type="entry name" value="Ribonuclease PH domain 2-like"/>
    <property type="match status" value="1"/>
</dbReference>
<evidence type="ECO:0000313" key="3">
    <source>
        <dbReference type="Proteomes" id="UP000095283"/>
    </source>
</evidence>
<dbReference type="WBParaSite" id="Hba_20660">
    <property type="protein sequence ID" value="Hba_20660"/>
    <property type="gene ID" value="Hba_20660"/>
</dbReference>
<dbReference type="InterPro" id="IPR036345">
    <property type="entry name" value="ExoRNase_PH_dom2_sf"/>
</dbReference>
<dbReference type="Proteomes" id="UP000095283">
    <property type="component" value="Unplaced"/>
</dbReference>
<dbReference type="InterPro" id="IPR027408">
    <property type="entry name" value="PNPase/RNase_PH_dom_sf"/>
</dbReference>
<dbReference type="SUPFAM" id="SSF54211">
    <property type="entry name" value="Ribosomal protein S5 domain 2-like"/>
    <property type="match status" value="1"/>
</dbReference>
<dbReference type="PANTHER" id="PTHR11953">
    <property type="entry name" value="EXOSOME COMPLEX COMPONENT"/>
    <property type="match status" value="1"/>
</dbReference>
<dbReference type="InterPro" id="IPR001247">
    <property type="entry name" value="ExoRNase_PH_dom1"/>
</dbReference>